<dbReference type="GO" id="GO:0016020">
    <property type="term" value="C:membrane"/>
    <property type="evidence" value="ECO:0007669"/>
    <property type="project" value="UniProtKB-SubCell"/>
</dbReference>
<dbReference type="OrthoDB" id="6133115at2759"/>
<proteinExistence type="inferred from homology"/>
<evidence type="ECO:0000256" key="6">
    <source>
        <dbReference type="ARBA" id="ARBA00023136"/>
    </source>
</evidence>
<dbReference type="SUPFAM" id="SSF103473">
    <property type="entry name" value="MFS general substrate transporter"/>
    <property type="match status" value="1"/>
</dbReference>
<feature type="transmembrane region" description="Helical" evidence="8">
    <location>
        <begin position="102"/>
        <end position="125"/>
    </location>
</feature>
<dbReference type="AlphaFoldDB" id="A0A1B8GR51"/>
<feature type="transmembrane region" description="Helical" evidence="8">
    <location>
        <begin position="194"/>
        <end position="215"/>
    </location>
</feature>
<dbReference type="RefSeq" id="XP_018132042.1">
    <property type="nucleotide sequence ID" value="XM_018272595.2"/>
</dbReference>
<feature type="transmembrane region" description="Helical" evidence="8">
    <location>
        <begin position="60"/>
        <end position="82"/>
    </location>
</feature>
<gene>
    <name evidence="10" type="ORF">VE01_03097</name>
</gene>
<comment type="similarity">
    <text evidence="2 7">Belongs to the major facilitator superfamily. Sugar transporter (TC 2.A.1.1) family.</text>
</comment>
<dbReference type="FunFam" id="1.20.1250.20:FF:000134">
    <property type="entry name" value="MFS sugar transporter protein"/>
    <property type="match status" value="1"/>
</dbReference>
<dbReference type="InterPro" id="IPR050360">
    <property type="entry name" value="MFS_Sugar_Transporters"/>
</dbReference>
<dbReference type="PANTHER" id="PTHR48022">
    <property type="entry name" value="PLASTIDIC GLUCOSE TRANSPORTER 4"/>
    <property type="match status" value="1"/>
</dbReference>
<keyword evidence="4 8" id="KW-0812">Transmembrane</keyword>
<dbReference type="GeneID" id="28836483"/>
<feature type="transmembrane region" description="Helical" evidence="8">
    <location>
        <begin position="162"/>
        <end position="182"/>
    </location>
</feature>
<comment type="subcellular location">
    <subcellularLocation>
        <location evidence="1">Membrane</location>
        <topology evidence="1">Multi-pass membrane protein</topology>
    </subcellularLocation>
</comment>
<dbReference type="Gene3D" id="1.20.1250.20">
    <property type="entry name" value="MFS general substrate transporter like domains"/>
    <property type="match status" value="1"/>
</dbReference>
<dbReference type="PROSITE" id="PS50850">
    <property type="entry name" value="MFS"/>
    <property type="match status" value="1"/>
</dbReference>
<evidence type="ECO:0000256" key="7">
    <source>
        <dbReference type="RuleBase" id="RU003346"/>
    </source>
</evidence>
<feature type="domain" description="Major facilitator superfamily (MFS) profile" evidence="9">
    <location>
        <begin position="63"/>
        <end position="505"/>
    </location>
</feature>
<feature type="transmembrane region" description="Helical" evidence="8">
    <location>
        <begin position="483"/>
        <end position="501"/>
    </location>
</feature>
<dbReference type="NCBIfam" id="TIGR00879">
    <property type="entry name" value="SP"/>
    <property type="match status" value="1"/>
</dbReference>
<keyword evidence="5 8" id="KW-1133">Transmembrane helix</keyword>
<evidence type="ECO:0000313" key="10">
    <source>
        <dbReference type="EMBL" id="OBT98309.1"/>
    </source>
</evidence>
<evidence type="ECO:0000256" key="5">
    <source>
        <dbReference type="ARBA" id="ARBA00022989"/>
    </source>
</evidence>
<dbReference type="Proteomes" id="UP000091956">
    <property type="component" value="Unassembled WGS sequence"/>
</dbReference>
<dbReference type="InterPro" id="IPR005829">
    <property type="entry name" value="Sugar_transporter_CS"/>
</dbReference>
<reference evidence="11" key="2">
    <citation type="journal article" date="2018" name="Nat. Commun.">
        <title>Extreme sensitivity to ultraviolet light in the fungal pathogen causing white-nose syndrome of bats.</title>
        <authorList>
            <person name="Palmer J.M."/>
            <person name="Drees K.P."/>
            <person name="Foster J.T."/>
            <person name="Lindner D.L."/>
        </authorList>
    </citation>
    <scope>NUCLEOTIDE SEQUENCE [LARGE SCALE GENOMIC DNA]</scope>
    <source>
        <strain evidence="11">UAMH 10579</strain>
    </source>
</reference>
<feature type="transmembrane region" description="Helical" evidence="8">
    <location>
        <begin position="316"/>
        <end position="338"/>
    </location>
</feature>
<dbReference type="InterPro" id="IPR003663">
    <property type="entry name" value="Sugar/inositol_transpt"/>
</dbReference>
<dbReference type="PANTHER" id="PTHR48022:SF79">
    <property type="entry name" value="LACTOSE PERMEASE, PUTATIVE (AFU_ORTHOLOGUE AFUA_6G01860)-RELATED"/>
    <property type="match status" value="1"/>
</dbReference>
<dbReference type="InterPro" id="IPR005828">
    <property type="entry name" value="MFS_sugar_transport-like"/>
</dbReference>
<keyword evidence="3 7" id="KW-0813">Transport</keyword>
<evidence type="ECO:0000256" key="8">
    <source>
        <dbReference type="SAM" id="Phobius"/>
    </source>
</evidence>
<protein>
    <recommendedName>
        <fullName evidence="9">Major facilitator superfamily (MFS) profile domain-containing protein</fullName>
    </recommendedName>
</protein>
<feature type="transmembrane region" description="Helical" evidence="8">
    <location>
        <begin position="414"/>
        <end position="435"/>
    </location>
</feature>
<keyword evidence="6 8" id="KW-0472">Membrane</keyword>
<name>A0A1B8GR51_9PEZI</name>
<evidence type="ECO:0000256" key="2">
    <source>
        <dbReference type="ARBA" id="ARBA00010992"/>
    </source>
</evidence>
<dbReference type="PROSITE" id="PS00216">
    <property type="entry name" value="SUGAR_TRANSPORT_1"/>
    <property type="match status" value="1"/>
</dbReference>
<evidence type="ECO:0000256" key="3">
    <source>
        <dbReference type="ARBA" id="ARBA00022448"/>
    </source>
</evidence>
<evidence type="ECO:0000256" key="1">
    <source>
        <dbReference type="ARBA" id="ARBA00004141"/>
    </source>
</evidence>
<evidence type="ECO:0000256" key="4">
    <source>
        <dbReference type="ARBA" id="ARBA00022692"/>
    </source>
</evidence>
<feature type="transmembrane region" description="Helical" evidence="8">
    <location>
        <begin position="383"/>
        <end position="402"/>
    </location>
</feature>
<dbReference type="GO" id="GO:0005351">
    <property type="term" value="F:carbohydrate:proton symporter activity"/>
    <property type="evidence" value="ECO:0007669"/>
    <property type="project" value="TreeGrafter"/>
</dbReference>
<dbReference type="InterPro" id="IPR020846">
    <property type="entry name" value="MFS_dom"/>
</dbReference>
<reference evidence="10 11" key="1">
    <citation type="submission" date="2016-03" db="EMBL/GenBank/DDBJ databases">
        <title>Comparative genomics of Pseudogymnoascus destructans, the fungus causing white-nose syndrome of bats.</title>
        <authorList>
            <person name="Palmer J.M."/>
            <person name="Drees K.P."/>
            <person name="Foster J.T."/>
            <person name="Lindner D.L."/>
        </authorList>
    </citation>
    <scope>NUCLEOTIDE SEQUENCE [LARGE SCALE GENOMIC DNA]</scope>
    <source>
        <strain evidence="10 11">UAMH 10579</strain>
    </source>
</reference>
<keyword evidence="11" id="KW-1185">Reference proteome</keyword>
<dbReference type="Pfam" id="PF00083">
    <property type="entry name" value="Sugar_tr"/>
    <property type="match status" value="1"/>
</dbReference>
<dbReference type="EMBL" id="KV460217">
    <property type="protein sequence ID" value="OBT98309.1"/>
    <property type="molecule type" value="Genomic_DNA"/>
</dbReference>
<feature type="transmembrane region" description="Helical" evidence="8">
    <location>
        <begin position="132"/>
        <end position="150"/>
    </location>
</feature>
<dbReference type="InterPro" id="IPR036259">
    <property type="entry name" value="MFS_trans_sf"/>
</dbReference>
<evidence type="ECO:0000259" key="9">
    <source>
        <dbReference type="PROSITE" id="PS50850"/>
    </source>
</evidence>
<organism evidence="10 11">
    <name type="scientific">Pseudogymnoascus verrucosus</name>
    <dbReference type="NCBI Taxonomy" id="342668"/>
    <lineage>
        <taxon>Eukaryota</taxon>
        <taxon>Fungi</taxon>
        <taxon>Dikarya</taxon>
        <taxon>Ascomycota</taxon>
        <taxon>Pezizomycotina</taxon>
        <taxon>Leotiomycetes</taxon>
        <taxon>Thelebolales</taxon>
        <taxon>Thelebolaceae</taxon>
        <taxon>Pseudogymnoascus</taxon>
    </lineage>
</organism>
<evidence type="ECO:0000313" key="11">
    <source>
        <dbReference type="Proteomes" id="UP000091956"/>
    </source>
</evidence>
<feature type="transmembrane region" description="Helical" evidence="8">
    <location>
        <begin position="221"/>
        <end position="244"/>
    </location>
</feature>
<feature type="transmembrane region" description="Helical" evidence="8">
    <location>
        <begin position="358"/>
        <end position="376"/>
    </location>
</feature>
<sequence length="545" mass="60496">MGYNTFHTEEGMEVDVGMDVTDHSGPSGKVKQAVVENVALADALVKDGVTSWTSPSLLKLYPIIMLITLNTAMNGYDGSLMSSMNAMPAFHKYFNVGKQGPATGLLFAIYTVGQLVGSLFAAPAADRLGRRFGMCSGAFFIVIGTILQATSKNIDQFMGGRFLIGFGVTVGCTSGPIYVVEISPPSMRGLFGGLYYAFGYCAGALVASWTCYGTGKMSGDWSWRIPVVIQAFPAAIIFCTVWLLPESPRWQIANDQREKARSFFVEYHGNGNEDSAIVNLQMEEIERETNYDKELSNNRWWDYRPLFSTRDRCFRIYLLILVGVFNKFVGGAVISYYLPTILDNIGIKSPDKQLLINALNVVFSSVASVFGCFYVDKFGRRNLYLWGALLTGLCYIPMNVIAALADGHVATGTGYAFVAFIYLYGVFFSFCWMPLQTLYPAEILPNDIRAQGFAFQELMNGLASFINTYATPVALERIGWKTYTIFLIFHFIYLGMLWWSIVETKGRSLEELEEIFADPHPVNKSLEKHKVLLATGQGVKADIDP</sequence>
<accession>A0A1B8GR51</accession>